<evidence type="ECO:0000256" key="5">
    <source>
        <dbReference type="ARBA" id="ARBA00022801"/>
    </source>
</evidence>
<dbReference type="Pfam" id="PF00270">
    <property type="entry name" value="DEAD"/>
    <property type="match status" value="1"/>
</dbReference>
<accession>A0A8H8NRR3</accession>
<evidence type="ECO:0000256" key="10">
    <source>
        <dbReference type="PROSITE-ProRule" id="PRU00552"/>
    </source>
</evidence>
<dbReference type="InterPro" id="IPR011701">
    <property type="entry name" value="MFS"/>
</dbReference>
<feature type="transmembrane region" description="Helical" evidence="12">
    <location>
        <begin position="1075"/>
        <end position="1096"/>
    </location>
</feature>
<keyword evidence="5" id="KW-0378">Hydrolase</keyword>
<keyword evidence="6" id="KW-0347">Helicase</keyword>
<feature type="domain" description="Major facilitator superfamily (MFS) profile" evidence="13">
    <location>
        <begin position="875"/>
        <end position="1244"/>
    </location>
</feature>
<comment type="similarity">
    <text evidence="2">Belongs to the major facilitator superfamily. Monocarboxylate porter (TC 2.A.1.13) family.</text>
</comment>
<dbReference type="EMBL" id="CP059660">
    <property type="protein sequence ID" value="QRW18310.1"/>
    <property type="molecule type" value="Genomic_DNA"/>
</dbReference>
<dbReference type="GO" id="GO:0005524">
    <property type="term" value="F:ATP binding"/>
    <property type="evidence" value="ECO:0007669"/>
    <property type="project" value="UniProtKB-KW"/>
</dbReference>
<feature type="region of interest" description="Disordered" evidence="11">
    <location>
        <begin position="800"/>
        <end position="840"/>
    </location>
</feature>
<feature type="domain" description="Helicase C-terminal" evidence="15">
    <location>
        <begin position="216"/>
        <end position="377"/>
    </location>
</feature>
<dbReference type="CDD" id="cd18787">
    <property type="entry name" value="SF2_C_DEAD"/>
    <property type="match status" value="1"/>
</dbReference>
<dbReference type="InterPro" id="IPR020846">
    <property type="entry name" value="MFS_dom"/>
</dbReference>
<dbReference type="InterPro" id="IPR027417">
    <property type="entry name" value="P-loop_NTPase"/>
</dbReference>
<dbReference type="PROSITE" id="PS50850">
    <property type="entry name" value="MFS"/>
    <property type="match status" value="1"/>
</dbReference>
<dbReference type="Pfam" id="PF00271">
    <property type="entry name" value="Helicase_C"/>
    <property type="match status" value="1"/>
</dbReference>
<dbReference type="Proteomes" id="UP000650533">
    <property type="component" value="Chromosome 3"/>
</dbReference>
<evidence type="ECO:0000256" key="2">
    <source>
        <dbReference type="ARBA" id="ARBA00006727"/>
    </source>
</evidence>
<feature type="transmembrane region" description="Helical" evidence="12">
    <location>
        <begin position="1202"/>
        <end position="1223"/>
    </location>
</feature>
<reference evidence="17" key="1">
    <citation type="submission" date="2020-05" db="EMBL/GenBank/DDBJ databases">
        <title>Evolutionary and genomic comparisons of hybrid uninucleate and nonhybrid Rhizoctonia fungi.</title>
        <authorList>
            <person name="Li C."/>
            <person name="Chen X."/>
        </authorList>
    </citation>
    <scope>NUCLEOTIDE SEQUENCE</scope>
    <source>
        <strain evidence="17">AG-1 IA</strain>
    </source>
</reference>
<feature type="transmembrane region" description="Helical" evidence="12">
    <location>
        <begin position="534"/>
        <end position="554"/>
    </location>
</feature>
<evidence type="ECO:0000256" key="7">
    <source>
        <dbReference type="ARBA" id="ARBA00022840"/>
    </source>
</evidence>
<feature type="transmembrane region" description="Helical" evidence="12">
    <location>
        <begin position="644"/>
        <end position="661"/>
    </location>
</feature>
<name>A0A8H8NRR3_9AGAM</name>
<dbReference type="InterPro" id="IPR014001">
    <property type="entry name" value="Helicase_ATP-bd"/>
</dbReference>
<organism evidence="17 18">
    <name type="scientific">Rhizoctonia solani</name>
    <dbReference type="NCBI Taxonomy" id="456999"/>
    <lineage>
        <taxon>Eukaryota</taxon>
        <taxon>Fungi</taxon>
        <taxon>Dikarya</taxon>
        <taxon>Basidiomycota</taxon>
        <taxon>Agaricomycotina</taxon>
        <taxon>Agaricomycetes</taxon>
        <taxon>Cantharellales</taxon>
        <taxon>Ceratobasidiaceae</taxon>
        <taxon>Rhizoctonia</taxon>
    </lineage>
</organism>
<dbReference type="GeneID" id="67025514"/>
<dbReference type="InterPro" id="IPR050327">
    <property type="entry name" value="Proton-linked_MCT"/>
</dbReference>
<feature type="transmembrane region" description="Helical" evidence="12">
    <location>
        <begin position="1034"/>
        <end position="1054"/>
    </location>
</feature>
<comment type="catalytic activity">
    <reaction evidence="9">
        <text>ATP + H2O = ADP + phosphate + H(+)</text>
        <dbReference type="Rhea" id="RHEA:13065"/>
        <dbReference type="ChEBI" id="CHEBI:15377"/>
        <dbReference type="ChEBI" id="CHEBI:15378"/>
        <dbReference type="ChEBI" id="CHEBI:30616"/>
        <dbReference type="ChEBI" id="CHEBI:43474"/>
        <dbReference type="ChEBI" id="CHEBI:456216"/>
        <dbReference type="EC" id="3.6.4.13"/>
    </reaction>
</comment>
<proteinExistence type="inferred from homology"/>
<dbReference type="InterPro" id="IPR036259">
    <property type="entry name" value="MFS_trans_sf"/>
</dbReference>
<evidence type="ECO:0000256" key="6">
    <source>
        <dbReference type="ARBA" id="ARBA00022806"/>
    </source>
</evidence>
<feature type="transmembrane region" description="Helical" evidence="12">
    <location>
        <begin position="673"/>
        <end position="693"/>
    </location>
</feature>
<feature type="transmembrane region" description="Helical" evidence="12">
    <location>
        <begin position="699"/>
        <end position="717"/>
    </location>
</feature>
<dbReference type="SMART" id="SM00487">
    <property type="entry name" value="DEXDc"/>
    <property type="match status" value="1"/>
</dbReference>
<protein>
    <recommendedName>
        <fullName evidence="3">RNA helicase</fullName>
        <ecNumber evidence="3">3.6.4.13</ecNumber>
    </recommendedName>
</protein>
<dbReference type="InterPro" id="IPR011545">
    <property type="entry name" value="DEAD/DEAH_box_helicase_dom"/>
</dbReference>
<dbReference type="AlphaFoldDB" id="A0A8H8NRR3"/>
<dbReference type="PROSITE" id="PS51194">
    <property type="entry name" value="HELICASE_CTER"/>
    <property type="match status" value="1"/>
</dbReference>
<dbReference type="EC" id="3.6.4.13" evidence="3"/>
<feature type="domain" description="DEAD-box RNA helicase Q" evidence="16">
    <location>
        <begin position="23"/>
        <end position="51"/>
    </location>
</feature>
<evidence type="ECO:0000259" key="14">
    <source>
        <dbReference type="PROSITE" id="PS51192"/>
    </source>
</evidence>
<dbReference type="GO" id="GO:0022857">
    <property type="term" value="F:transmembrane transporter activity"/>
    <property type="evidence" value="ECO:0007669"/>
    <property type="project" value="InterPro"/>
</dbReference>
<evidence type="ECO:0000313" key="18">
    <source>
        <dbReference type="Proteomes" id="UP000650533"/>
    </source>
</evidence>
<dbReference type="GO" id="GO:0003723">
    <property type="term" value="F:RNA binding"/>
    <property type="evidence" value="ECO:0007669"/>
    <property type="project" value="UniProtKB-KW"/>
</dbReference>
<keyword evidence="12" id="KW-0812">Transmembrane</keyword>
<dbReference type="SMART" id="SM00490">
    <property type="entry name" value="HELICc"/>
    <property type="match status" value="1"/>
</dbReference>
<dbReference type="PANTHER" id="PTHR11360">
    <property type="entry name" value="MONOCARBOXYLATE TRANSPORTER"/>
    <property type="match status" value="1"/>
</dbReference>
<dbReference type="KEGG" id="rsx:RhiXN_03234"/>
<sequence length="1244" mass="135304">MSGEELQDINANEIESNWDQVVDNFDNMDLRPELLRGVYAYGFERPSAIQQRAIVPVIKGHDVIAQAQSGTGKTATFSISILQKLNLDVRGTQALILAPTRELAQQIQKVLSLSDMAKLQEGCQVVVGTPGRVFDMLKRGALKAATIKLFCLDEADEMLSRGFTEQIYDIFTLLPSDTQVVLLSATMPADVLEVTKKFMREPIRILVKRDELTLEGIKQFYIAVEKEEWKLDTLCDLYETVTITQAVIFCNTRRKVDWLTQKLTEREFTVSAMHGDMEQGVREGIMKDFRGGTSRVLITTDLLARGIDVQQVSLVINYDLPANRENYIHRIGRGGRFGRKGVAINFVTTEDVRMLRDIEQFYNTQIDEMPLNASPKATRRDEDAKSVASQIEAAYQVQVQDKEADFPDGGLRAWLVSAGIRIHKHMGCISSLLPGDHAPPHFSFKNVRAWIGSIQYALVFFPGLVTGRMFDLGYFRGPQLAAAALFVAGTFLTAECKEYWQFLLCQGLAVGLASGLLFGTMIPVITHWFKARRGLAIGIAASGSSIGGTIIPIVARRLIPMIGFKWAIRVIGFILLVVVVVAVLTTRRRLPPVFVAGGLLNPSAFRYAPYSLYVLAALLAWLGLYTVLTYLQVYAKEVKISPNLIPYLISISNGASFFGRIGSGYLSDRIGPLNALIPATMITGVATYAWPFARSDGSLIAIACIYGGSLGFFTGMWPMPVSTMGSVDDVGRRTGMLMSIVTIGALAGPPSSGAIRDATGSFEYVGYYAAPSNTPRIKTQGSFLVRFVLSLDSPMTTSLVPSSRPISLGTTGDDIDGKTIAESDTGKRESGLDPDQEKPEHHRLANIDAAPDREELKKEGIAQGEDEFPDGGLRAWLVVLGGACVTFGTFGFVNAWGVFQAYYQETVLSDTSPSTVAWIGSVQYALVFLPGLLTGRLFDLGHYRVPQIFAAALLIIGTFLAAECHEYWQFLLCQGIAVGLASGFLFGPTIAVVSHWFRARRGLALGILASGSSIGGTVIPIAVRKLIPIVGFKWAMRIIGFILLFVLTVAILTLRRRLPPKKVSGGLLNLKAFLHIPYSIYVLASVVSFLGLYTVLTYLEVYATEIGLPEDFAFYMIPIANAASLFGRVGSGVVSDRIGPINTLIPSTLVAGVCTYAWPFARNKGSLIVLACIYGAACGVFVGMLATPVAKMGSMDDVGRRTGMLMSVIAAGAVAGPPISGAIRDKTGSFIQVGYYAGSWPSHS</sequence>
<dbReference type="InterPro" id="IPR001650">
    <property type="entry name" value="Helicase_C-like"/>
</dbReference>
<dbReference type="PROSITE" id="PS51192">
    <property type="entry name" value="HELICASE_ATP_BIND_1"/>
    <property type="match status" value="1"/>
</dbReference>
<dbReference type="GO" id="GO:0016787">
    <property type="term" value="F:hydrolase activity"/>
    <property type="evidence" value="ECO:0007669"/>
    <property type="project" value="UniProtKB-KW"/>
</dbReference>
<feature type="transmembrane region" description="Helical" evidence="12">
    <location>
        <begin position="968"/>
        <end position="991"/>
    </location>
</feature>
<dbReference type="PROSITE" id="PS51195">
    <property type="entry name" value="Q_MOTIF"/>
    <property type="match status" value="1"/>
</dbReference>
<evidence type="ECO:0000313" key="17">
    <source>
        <dbReference type="EMBL" id="QRW18310.1"/>
    </source>
</evidence>
<dbReference type="InterPro" id="IPR014014">
    <property type="entry name" value="RNA_helicase_DEAD_Q_motif"/>
</dbReference>
<evidence type="ECO:0000256" key="9">
    <source>
        <dbReference type="ARBA" id="ARBA00047984"/>
    </source>
</evidence>
<feature type="compositionally biased region" description="Basic and acidic residues" evidence="11">
    <location>
        <begin position="815"/>
        <end position="840"/>
    </location>
</feature>
<feature type="transmembrane region" description="Helical" evidence="12">
    <location>
        <begin position="566"/>
        <end position="586"/>
    </location>
</feature>
<evidence type="ECO:0000256" key="12">
    <source>
        <dbReference type="SAM" id="Phobius"/>
    </source>
</evidence>
<dbReference type="CDD" id="cd17352">
    <property type="entry name" value="MFS_MCT_SLC16"/>
    <property type="match status" value="1"/>
</dbReference>
<dbReference type="Gene3D" id="1.20.1250.20">
    <property type="entry name" value="MFS general substrate transporter like domains"/>
    <property type="match status" value="4"/>
</dbReference>
<evidence type="ECO:0000256" key="3">
    <source>
        <dbReference type="ARBA" id="ARBA00012552"/>
    </source>
</evidence>
<feature type="transmembrane region" description="Helical" evidence="12">
    <location>
        <begin position="477"/>
        <end position="494"/>
    </location>
</feature>
<comment type="subcellular location">
    <subcellularLocation>
        <location evidence="1">Membrane</location>
        <topology evidence="1">Multi-pass membrane protein</topology>
    </subcellularLocation>
</comment>
<evidence type="ECO:0000256" key="4">
    <source>
        <dbReference type="ARBA" id="ARBA00022741"/>
    </source>
</evidence>
<feature type="short sequence motif" description="Q motif" evidence="10">
    <location>
        <begin position="23"/>
        <end position="51"/>
    </location>
</feature>
<dbReference type="PANTHER" id="PTHR11360:SF234">
    <property type="entry name" value="MFS-TYPE TRANSPORTER DBAD-RELATED"/>
    <property type="match status" value="1"/>
</dbReference>
<keyword evidence="7" id="KW-0067">ATP-binding</keyword>
<dbReference type="RefSeq" id="XP_043178547.1">
    <property type="nucleotide sequence ID" value="XM_043323051.1"/>
</dbReference>
<feature type="transmembrane region" description="Helical" evidence="12">
    <location>
        <begin position="945"/>
        <end position="962"/>
    </location>
</feature>
<feature type="transmembrane region" description="Helical" evidence="12">
    <location>
        <begin position="1167"/>
        <end position="1190"/>
    </location>
</feature>
<evidence type="ECO:0000256" key="11">
    <source>
        <dbReference type="SAM" id="MobiDB-lite"/>
    </source>
</evidence>
<dbReference type="Gene3D" id="3.40.50.300">
    <property type="entry name" value="P-loop containing nucleotide triphosphate hydrolases"/>
    <property type="match status" value="3"/>
</dbReference>
<gene>
    <name evidence="17" type="ORF">RhiXN_03234</name>
</gene>
<dbReference type="Pfam" id="PF07690">
    <property type="entry name" value="MFS_1"/>
    <property type="match status" value="2"/>
</dbReference>
<evidence type="ECO:0000259" key="15">
    <source>
        <dbReference type="PROSITE" id="PS51194"/>
    </source>
</evidence>
<dbReference type="SUPFAM" id="SSF103473">
    <property type="entry name" value="MFS general substrate transporter"/>
    <property type="match status" value="2"/>
</dbReference>
<dbReference type="SUPFAM" id="SSF52540">
    <property type="entry name" value="P-loop containing nucleoside triphosphate hydrolases"/>
    <property type="match status" value="1"/>
</dbReference>
<evidence type="ECO:0000259" key="13">
    <source>
        <dbReference type="PROSITE" id="PS50850"/>
    </source>
</evidence>
<feature type="domain" description="Helicase ATP-binding" evidence="14">
    <location>
        <begin position="54"/>
        <end position="205"/>
    </location>
</feature>
<dbReference type="FunFam" id="3.40.50.300:FF:000031">
    <property type="entry name" value="Eukaryotic initiation factor 4A-III"/>
    <property type="match status" value="1"/>
</dbReference>
<keyword evidence="8" id="KW-0694">RNA-binding</keyword>
<feature type="compositionally biased region" description="Polar residues" evidence="11">
    <location>
        <begin position="800"/>
        <end position="810"/>
    </location>
</feature>
<feature type="transmembrane region" description="Helical" evidence="12">
    <location>
        <begin position="916"/>
        <end position="933"/>
    </location>
</feature>
<feature type="transmembrane region" description="Helical" evidence="12">
    <location>
        <begin position="607"/>
        <end position="632"/>
    </location>
</feature>
<dbReference type="GO" id="GO:0003724">
    <property type="term" value="F:RNA helicase activity"/>
    <property type="evidence" value="ECO:0007669"/>
    <property type="project" value="UniProtKB-EC"/>
</dbReference>
<keyword evidence="12" id="KW-1133">Transmembrane helix</keyword>
<feature type="transmembrane region" description="Helical" evidence="12">
    <location>
        <begin position="1003"/>
        <end position="1022"/>
    </location>
</feature>
<dbReference type="GO" id="GO:0016020">
    <property type="term" value="C:membrane"/>
    <property type="evidence" value="ECO:0007669"/>
    <property type="project" value="UniProtKB-SubCell"/>
</dbReference>
<feature type="transmembrane region" description="Helical" evidence="12">
    <location>
        <begin position="1141"/>
        <end position="1161"/>
    </location>
</feature>
<feature type="transmembrane region" description="Helical" evidence="12">
    <location>
        <begin position="875"/>
        <end position="896"/>
    </location>
</feature>
<keyword evidence="4" id="KW-0547">Nucleotide-binding</keyword>
<evidence type="ECO:0000256" key="8">
    <source>
        <dbReference type="ARBA" id="ARBA00022884"/>
    </source>
</evidence>
<evidence type="ECO:0000256" key="1">
    <source>
        <dbReference type="ARBA" id="ARBA00004141"/>
    </source>
</evidence>
<evidence type="ECO:0000259" key="16">
    <source>
        <dbReference type="PROSITE" id="PS51195"/>
    </source>
</evidence>
<feature type="transmembrane region" description="Helical" evidence="12">
    <location>
        <begin position="500"/>
        <end position="522"/>
    </location>
</feature>
<keyword evidence="12" id="KW-0472">Membrane</keyword>